<comment type="subunit">
    <text evidence="4 11">Tetramer of two alpha and two beta chains.</text>
</comment>
<dbReference type="PIRSF" id="PIRSF001413">
    <property type="entry name" value="Trp_syn_beta"/>
    <property type="match status" value="1"/>
</dbReference>
<dbReference type="InterPro" id="IPR036052">
    <property type="entry name" value="TrpB-like_PALP_sf"/>
</dbReference>
<evidence type="ECO:0000256" key="7">
    <source>
        <dbReference type="ARBA" id="ARBA00022898"/>
    </source>
</evidence>
<evidence type="ECO:0000256" key="8">
    <source>
        <dbReference type="ARBA" id="ARBA00023141"/>
    </source>
</evidence>
<dbReference type="InterPro" id="IPR001926">
    <property type="entry name" value="TrpB-like_PALP"/>
</dbReference>
<dbReference type="EC" id="4.2.1.20" evidence="11"/>
<dbReference type="PROSITE" id="PS00168">
    <property type="entry name" value="TRP_SYNTHASE_BETA"/>
    <property type="match status" value="1"/>
</dbReference>
<keyword evidence="8 11" id="KW-0057">Aromatic amino acid biosynthesis</keyword>
<evidence type="ECO:0000256" key="1">
    <source>
        <dbReference type="ARBA" id="ARBA00001933"/>
    </source>
</evidence>
<dbReference type="Proteomes" id="UP000294614">
    <property type="component" value="Unassembled WGS sequence"/>
</dbReference>
<reference evidence="13 14" key="1">
    <citation type="submission" date="2019-03" db="EMBL/GenBank/DDBJ databases">
        <title>Genomic Encyclopedia of Type Strains, Phase IV (KMG-IV): sequencing the most valuable type-strain genomes for metagenomic binning, comparative biology and taxonomic classification.</title>
        <authorList>
            <person name="Goeker M."/>
        </authorList>
    </citation>
    <scope>NUCLEOTIDE SEQUENCE [LARGE SCALE GENOMIC DNA]</scope>
    <source>
        <strain evidence="13 14">DSM 24984</strain>
    </source>
</reference>
<evidence type="ECO:0000256" key="5">
    <source>
        <dbReference type="ARBA" id="ARBA00022605"/>
    </source>
</evidence>
<keyword evidence="14" id="KW-1185">Reference proteome</keyword>
<dbReference type="OrthoDB" id="9766131at2"/>
<dbReference type="NCBIfam" id="TIGR00263">
    <property type="entry name" value="trpB"/>
    <property type="match status" value="1"/>
</dbReference>
<keyword evidence="6 11" id="KW-0822">Tryptophan biosynthesis</keyword>
<dbReference type="Gene3D" id="3.40.50.1100">
    <property type="match status" value="2"/>
</dbReference>
<evidence type="ECO:0000256" key="2">
    <source>
        <dbReference type="ARBA" id="ARBA00004733"/>
    </source>
</evidence>
<comment type="catalytic activity">
    <reaction evidence="10 11">
        <text>(1S,2R)-1-C-(indol-3-yl)glycerol 3-phosphate + L-serine = D-glyceraldehyde 3-phosphate + L-tryptophan + H2O</text>
        <dbReference type="Rhea" id="RHEA:10532"/>
        <dbReference type="ChEBI" id="CHEBI:15377"/>
        <dbReference type="ChEBI" id="CHEBI:33384"/>
        <dbReference type="ChEBI" id="CHEBI:57912"/>
        <dbReference type="ChEBI" id="CHEBI:58866"/>
        <dbReference type="ChEBI" id="CHEBI:59776"/>
        <dbReference type="EC" id="4.2.1.20"/>
    </reaction>
</comment>
<evidence type="ECO:0000256" key="10">
    <source>
        <dbReference type="ARBA" id="ARBA00049047"/>
    </source>
</evidence>
<comment type="pathway">
    <text evidence="2 11">Amino-acid biosynthesis; L-tryptophan biosynthesis; L-tryptophan from chorismate: step 5/5.</text>
</comment>
<dbReference type="InterPro" id="IPR006654">
    <property type="entry name" value="Trp_synth_beta"/>
</dbReference>
<name>A0A4R1KCP9_9BACT</name>
<dbReference type="UniPathway" id="UPA00035">
    <property type="reaction ID" value="UER00044"/>
</dbReference>
<protein>
    <recommendedName>
        <fullName evidence="11">Tryptophan synthase beta chain</fullName>
        <ecNumber evidence="11">4.2.1.20</ecNumber>
    </recommendedName>
</protein>
<dbReference type="FunFam" id="3.40.50.1100:FF:000004">
    <property type="entry name" value="Tryptophan synthase beta chain"/>
    <property type="match status" value="1"/>
</dbReference>
<dbReference type="InterPro" id="IPR023026">
    <property type="entry name" value="Trp_synth_beta/beta-like"/>
</dbReference>
<accession>A0A4R1KCP9</accession>
<gene>
    <name evidence="11" type="primary">trpB</name>
    <name evidence="13" type="ORF">C8D98_1830</name>
</gene>
<keyword evidence="5 11" id="KW-0028">Amino-acid biosynthesis</keyword>
<dbReference type="SUPFAM" id="SSF53686">
    <property type="entry name" value="Tryptophan synthase beta subunit-like PLP-dependent enzymes"/>
    <property type="match status" value="1"/>
</dbReference>
<evidence type="ECO:0000256" key="4">
    <source>
        <dbReference type="ARBA" id="ARBA00011270"/>
    </source>
</evidence>
<evidence type="ECO:0000256" key="3">
    <source>
        <dbReference type="ARBA" id="ARBA00009982"/>
    </source>
</evidence>
<evidence type="ECO:0000313" key="14">
    <source>
        <dbReference type="Proteomes" id="UP000294614"/>
    </source>
</evidence>
<proteinExistence type="inferred from homology"/>
<evidence type="ECO:0000256" key="9">
    <source>
        <dbReference type="ARBA" id="ARBA00023239"/>
    </source>
</evidence>
<dbReference type="GO" id="GO:0005737">
    <property type="term" value="C:cytoplasm"/>
    <property type="evidence" value="ECO:0007669"/>
    <property type="project" value="TreeGrafter"/>
</dbReference>
<dbReference type="RefSeq" id="WP_132873806.1">
    <property type="nucleotide sequence ID" value="NZ_JBLJBI010000137.1"/>
</dbReference>
<keyword evidence="7 11" id="KW-0663">Pyridoxal phosphate</keyword>
<comment type="similarity">
    <text evidence="3 11">Belongs to the TrpB family.</text>
</comment>
<sequence length="388" mass="42259">MIKKAFYGEYGGQFVPETLIPALDELEFWFNKLKNDEKFNKELDSLLKSYAGRPTPVYKAENLSKELGCELYLKREDLMHTGAHKVNNTLGQALVTKYMGKKRVIAETGAGQHGVATATAAALFGMECTVFMGEVDARRQEPNVKRMQLLGAEVVRVQDGQRTLKDATNAALREWVASVETTHYIIGSIVGPYPFPEMVAYFQSVIGIEANAQCRELGFDPDCVVACVGGGSNAIGIFQGFLDNPAVSIYGVEAGGVSDKDGEHARTIGMGKPGILHGAYSYLVQTPEHQVADVHSISAGLDYPGIGPVHAMLNDSGRVTYGYVRDDHALNAFKLLTRREGIIPALESSHALAYVIENKEQFKGKKVLVNLSGRGDKDMASILERGLV</sequence>
<feature type="domain" description="Tryptophan synthase beta chain-like PALP" evidence="12">
    <location>
        <begin position="50"/>
        <end position="373"/>
    </location>
</feature>
<dbReference type="CDD" id="cd06446">
    <property type="entry name" value="Trp-synth_B"/>
    <property type="match status" value="1"/>
</dbReference>
<dbReference type="Pfam" id="PF00291">
    <property type="entry name" value="PALP"/>
    <property type="match status" value="1"/>
</dbReference>
<dbReference type="PANTHER" id="PTHR48077">
    <property type="entry name" value="TRYPTOPHAN SYNTHASE-RELATED"/>
    <property type="match status" value="1"/>
</dbReference>
<dbReference type="InterPro" id="IPR006653">
    <property type="entry name" value="Trp_synth_b_CS"/>
</dbReference>
<feature type="modified residue" description="N6-(pyridoxal phosphate)lysine" evidence="11">
    <location>
        <position position="85"/>
    </location>
</feature>
<evidence type="ECO:0000313" key="13">
    <source>
        <dbReference type="EMBL" id="TCK60949.1"/>
    </source>
</evidence>
<keyword evidence="9 11" id="KW-0456">Lyase</keyword>
<comment type="caution">
    <text evidence="13">The sequence shown here is derived from an EMBL/GenBank/DDBJ whole genome shotgun (WGS) entry which is preliminary data.</text>
</comment>
<organism evidence="13 14">
    <name type="scientific">Seleniivibrio woodruffii</name>
    <dbReference type="NCBI Taxonomy" id="1078050"/>
    <lineage>
        <taxon>Bacteria</taxon>
        <taxon>Pseudomonadati</taxon>
        <taxon>Deferribacterota</taxon>
        <taxon>Deferribacteres</taxon>
        <taxon>Deferribacterales</taxon>
        <taxon>Geovibrionaceae</taxon>
        <taxon>Seleniivibrio</taxon>
    </lineage>
</organism>
<dbReference type="PANTHER" id="PTHR48077:SF3">
    <property type="entry name" value="TRYPTOPHAN SYNTHASE"/>
    <property type="match status" value="1"/>
</dbReference>
<dbReference type="HAMAP" id="MF_00133">
    <property type="entry name" value="Trp_synth_beta"/>
    <property type="match status" value="1"/>
</dbReference>
<dbReference type="AlphaFoldDB" id="A0A4R1KCP9"/>
<dbReference type="GO" id="GO:0004834">
    <property type="term" value="F:tryptophan synthase activity"/>
    <property type="evidence" value="ECO:0007669"/>
    <property type="project" value="UniProtKB-UniRule"/>
</dbReference>
<dbReference type="EMBL" id="SMGG01000004">
    <property type="protein sequence ID" value="TCK60949.1"/>
    <property type="molecule type" value="Genomic_DNA"/>
</dbReference>
<evidence type="ECO:0000259" key="12">
    <source>
        <dbReference type="Pfam" id="PF00291"/>
    </source>
</evidence>
<comment type="cofactor">
    <cofactor evidence="1 11">
        <name>pyridoxal 5'-phosphate</name>
        <dbReference type="ChEBI" id="CHEBI:597326"/>
    </cofactor>
</comment>
<evidence type="ECO:0000256" key="11">
    <source>
        <dbReference type="HAMAP-Rule" id="MF_00133"/>
    </source>
</evidence>
<dbReference type="FunFam" id="3.40.50.1100:FF:000001">
    <property type="entry name" value="Tryptophan synthase beta chain"/>
    <property type="match status" value="1"/>
</dbReference>
<comment type="function">
    <text evidence="11">The beta subunit is responsible for the synthesis of L-tryptophan from indole and L-serine.</text>
</comment>
<evidence type="ECO:0000256" key="6">
    <source>
        <dbReference type="ARBA" id="ARBA00022822"/>
    </source>
</evidence>